<dbReference type="Pfam" id="PF13531">
    <property type="entry name" value="SBP_bac_11"/>
    <property type="match status" value="1"/>
</dbReference>
<dbReference type="PANTHER" id="PTHR30632">
    <property type="entry name" value="MOLYBDATE-BINDING PERIPLASMIC PROTEIN"/>
    <property type="match status" value="1"/>
</dbReference>
<dbReference type="EMBL" id="JACOOL010000006">
    <property type="protein sequence ID" value="MBC5637006.1"/>
    <property type="molecule type" value="Genomic_DNA"/>
</dbReference>
<dbReference type="InterPro" id="IPR005950">
    <property type="entry name" value="ModA"/>
</dbReference>
<evidence type="ECO:0000256" key="3">
    <source>
        <dbReference type="ARBA" id="ARBA00022723"/>
    </source>
</evidence>
<comment type="caution">
    <text evidence="7">The sequence shown here is derived from an EMBL/GenBank/DDBJ whole genome shotgun (WGS) entry which is preliminary data.</text>
</comment>
<dbReference type="PANTHER" id="PTHR30632:SF0">
    <property type="entry name" value="SULFATE-BINDING PROTEIN"/>
    <property type="match status" value="1"/>
</dbReference>
<evidence type="ECO:0000256" key="1">
    <source>
        <dbReference type="ARBA" id="ARBA00009175"/>
    </source>
</evidence>
<feature type="binding site" evidence="5">
    <location>
        <position position="41"/>
    </location>
    <ligand>
        <name>molybdate</name>
        <dbReference type="ChEBI" id="CHEBI:36264"/>
    </ligand>
</feature>
<dbReference type="PROSITE" id="PS51257">
    <property type="entry name" value="PROKAR_LIPOPROTEIN"/>
    <property type="match status" value="1"/>
</dbReference>
<reference evidence="7" key="1">
    <citation type="submission" date="2020-08" db="EMBL/GenBank/DDBJ databases">
        <title>Genome public.</title>
        <authorList>
            <person name="Liu C."/>
            <person name="Sun Q."/>
        </authorList>
    </citation>
    <scope>NUCLEOTIDE SEQUENCE</scope>
    <source>
        <strain evidence="7">BX22</strain>
    </source>
</reference>
<evidence type="ECO:0000256" key="5">
    <source>
        <dbReference type="PIRSR" id="PIRSR004846-1"/>
    </source>
</evidence>
<name>A0A923L5W3_9BACI</name>
<dbReference type="GO" id="GO:0046872">
    <property type="term" value="F:metal ion binding"/>
    <property type="evidence" value="ECO:0007669"/>
    <property type="project" value="UniProtKB-KW"/>
</dbReference>
<keyword evidence="2 5" id="KW-0500">Molybdenum</keyword>
<dbReference type="FunFam" id="3.40.190.10:FF:000035">
    <property type="entry name" value="Molybdate ABC transporter substrate-binding protein"/>
    <property type="match status" value="1"/>
</dbReference>
<keyword evidence="3 5" id="KW-0479">Metal-binding</keyword>
<dbReference type="InterPro" id="IPR050682">
    <property type="entry name" value="ModA/WtpA"/>
</dbReference>
<dbReference type="Proteomes" id="UP000637359">
    <property type="component" value="Unassembled WGS sequence"/>
</dbReference>
<evidence type="ECO:0000256" key="6">
    <source>
        <dbReference type="SAM" id="SignalP"/>
    </source>
</evidence>
<feature type="chain" id="PRO_5038800779" evidence="6">
    <location>
        <begin position="26"/>
        <end position="259"/>
    </location>
</feature>
<dbReference type="CDD" id="cd13537">
    <property type="entry name" value="PBP2_YvgL_like"/>
    <property type="match status" value="1"/>
</dbReference>
<evidence type="ECO:0000313" key="7">
    <source>
        <dbReference type="EMBL" id="MBC5637006.1"/>
    </source>
</evidence>
<accession>A0A923L5W3</accession>
<feature type="signal peptide" evidence="6">
    <location>
        <begin position="1"/>
        <end position="25"/>
    </location>
</feature>
<dbReference type="AlphaFoldDB" id="A0A923L5W3"/>
<dbReference type="GO" id="GO:0015689">
    <property type="term" value="P:molybdate ion transport"/>
    <property type="evidence" value="ECO:0007669"/>
    <property type="project" value="InterPro"/>
</dbReference>
<feature type="binding site" evidence="5">
    <location>
        <position position="177"/>
    </location>
    <ligand>
        <name>molybdate</name>
        <dbReference type="ChEBI" id="CHEBI:36264"/>
    </ligand>
</feature>
<protein>
    <submittedName>
        <fullName evidence="7">Molybdate ABC transporter substrate-binding protein</fullName>
    </submittedName>
</protein>
<dbReference type="PIRSF" id="PIRSF004846">
    <property type="entry name" value="ModA"/>
    <property type="match status" value="1"/>
</dbReference>
<dbReference type="InterPro" id="IPR041879">
    <property type="entry name" value="YvgL-like_PBP2"/>
</dbReference>
<dbReference type="RefSeq" id="WP_186869724.1">
    <property type="nucleotide sequence ID" value="NZ_JACOOL010000006.1"/>
</dbReference>
<dbReference type="SUPFAM" id="SSF53850">
    <property type="entry name" value="Periplasmic binding protein-like II"/>
    <property type="match status" value="1"/>
</dbReference>
<dbReference type="GO" id="GO:0030973">
    <property type="term" value="F:molybdate ion binding"/>
    <property type="evidence" value="ECO:0007669"/>
    <property type="project" value="UniProtKB-ARBA"/>
</dbReference>
<dbReference type="NCBIfam" id="TIGR01256">
    <property type="entry name" value="modA"/>
    <property type="match status" value="1"/>
</dbReference>
<dbReference type="Gene3D" id="3.40.190.10">
    <property type="entry name" value="Periplasmic binding protein-like II"/>
    <property type="match status" value="2"/>
</dbReference>
<feature type="binding site" evidence="5">
    <location>
        <position position="195"/>
    </location>
    <ligand>
        <name>molybdate</name>
        <dbReference type="ChEBI" id="CHEBI:36264"/>
    </ligand>
</feature>
<evidence type="ECO:0000256" key="2">
    <source>
        <dbReference type="ARBA" id="ARBA00022505"/>
    </source>
</evidence>
<sequence>MLHKKKPILSILLLILIITACSNHSVNQSNKVDLTVSAAVSLKDALEDIKQLYEDENPHVNIRFNFGGSGSLQQQIAQGAPADIFFSAAEDKFNSLVEDGFIKKEDSTQLLKNELVLVAPIEHNGSSEFEDLLQDDVQRISIGTPDTVPAGKYAKEALEFYNLWSDLQSKFVYAKDVRQVLAYVETGNVEAGIVYKTDALLSEKVAIIATADPSSHSPISYPVGIIHDTKNYEAARDFYQYLQNQNSLEVFEHYGFITH</sequence>
<keyword evidence="4 6" id="KW-0732">Signal</keyword>
<evidence type="ECO:0000313" key="8">
    <source>
        <dbReference type="Proteomes" id="UP000637359"/>
    </source>
</evidence>
<organism evidence="7 8">
    <name type="scientific">Ornithinibacillus hominis</name>
    <dbReference type="NCBI Taxonomy" id="2763055"/>
    <lineage>
        <taxon>Bacteria</taxon>
        <taxon>Bacillati</taxon>
        <taxon>Bacillota</taxon>
        <taxon>Bacilli</taxon>
        <taxon>Bacillales</taxon>
        <taxon>Bacillaceae</taxon>
        <taxon>Ornithinibacillus</taxon>
    </lineage>
</organism>
<keyword evidence="8" id="KW-1185">Reference proteome</keyword>
<comment type="similarity">
    <text evidence="1">Belongs to the bacterial solute-binding protein ModA family.</text>
</comment>
<gene>
    <name evidence="7" type="primary">modA</name>
    <name evidence="7" type="ORF">H8S33_09330</name>
</gene>
<feature type="binding site" evidence="5">
    <location>
        <position position="69"/>
    </location>
    <ligand>
        <name>molybdate</name>
        <dbReference type="ChEBI" id="CHEBI:36264"/>
    </ligand>
</feature>
<feature type="binding site" evidence="5">
    <location>
        <position position="150"/>
    </location>
    <ligand>
        <name>molybdate</name>
        <dbReference type="ChEBI" id="CHEBI:36264"/>
    </ligand>
</feature>
<proteinExistence type="inferred from homology"/>
<evidence type="ECO:0000256" key="4">
    <source>
        <dbReference type="ARBA" id="ARBA00022729"/>
    </source>
</evidence>
<dbReference type="GO" id="GO:1901359">
    <property type="term" value="F:tungstate binding"/>
    <property type="evidence" value="ECO:0007669"/>
    <property type="project" value="UniProtKB-ARBA"/>
</dbReference>